<dbReference type="SUPFAM" id="SSF51905">
    <property type="entry name" value="FAD/NAD(P)-binding domain"/>
    <property type="match status" value="1"/>
</dbReference>
<comment type="caution">
    <text evidence="6">The sequence shown here is derived from an EMBL/GenBank/DDBJ whole genome shotgun (WGS) entry which is preliminary data.</text>
</comment>
<proteinExistence type="predicted"/>
<evidence type="ECO:0000256" key="2">
    <source>
        <dbReference type="ARBA" id="ARBA00022630"/>
    </source>
</evidence>
<dbReference type="Proteomes" id="UP000780875">
    <property type="component" value="Unassembled WGS sequence"/>
</dbReference>
<evidence type="ECO:0000313" key="7">
    <source>
        <dbReference type="Proteomes" id="UP000780875"/>
    </source>
</evidence>
<dbReference type="Pfam" id="PF00890">
    <property type="entry name" value="FAD_binding_2"/>
    <property type="match status" value="1"/>
</dbReference>
<feature type="domain" description="FAD-dependent oxidoreductase 2 FAD-binding" evidence="5">
    <location>
        <begin position="11"/>
        <end position="453"/>
    </location>
</feature>
<protein>
    <submittedName>
        <fullName evidence="6">FAD-binding protein</fullName>
    </submittedName>
</protein>
<keyword evidence="7" id="KW-1185">Reference proteome</keyword>
<dbReference type="PANTHER" id="PTHR43400:SF10">
    <property type="entry name" value="3-OXOSTEROID 1-DEHYDROGENASE"/>
    <property type="match status" value="1"/>
</dbReference>
<comment type="cofactor">
    <cofactor evidence="1">
        <name>FAD</name>
        <dbReference type="ChEBI" id="CHEBI:57692"/>
    </cofactor>
</comment>
<dbReference type="PROSITE" id="PS51257">
    <property type="entry name" value="PROKAR_LIPOPROTEIN"/>
    <property type="match status" value="1"/>
</dbReference>
<evidence type="ECO:0000256" key="4">
    <source>
        <dbReference type="ARBA" id="ARBA00023002"/>
    </source>
</evidence>
<sequence length="480" mass="49462">MSRPAARRGVDLLVAGGGVAGMACAVAAADLGLRSLLVEKTAELGGAARWSGGNLIALGATSGIDHLRDLSFGKTDEEVLRAYAEGLAALPTWLADLGAALSTYPTSGPGAVEQCWPHASGAEDVRYYRVGAEGPAGPALLAVLTQALADRVDAGLVEVAVRTRVVDLRPGRDSVGVDLEGPSGTSPVLAGAVALTTGGFEGDPALCDAYLPVSGVQPLAQSANTGDGLRLAQAAGAAVWHMSNFFGYWGHRAEGHPTLFAVRPAEPGHVLVDPRGHRFCAETGREVHDVLRTLGAALPDRPHLPALPAAYVLDRACLDAGPLSRMPTPNDWGWSADNRAELRRGWIVGGVPVEALAGQLDVAPGILRSSLERYNALAARGRDDDHGRPSASMRPLDLDELYAVRVWPGVATTAGGPRRDALARLVDRQGDPLPRLLAAGGNGSVWGHLTQHGGGLTDALVFGRIAARTAAAGVGAPAGA</sequence>
<reference evidence="6 7" key="1">
    <citation type="submission" date="2021-09" db="EMBL/GenBank/DDBJ databases">
        <title>Whole genome sequence of Nocardioides sp. GBK3QG-3.</title>
        <authorList>
            <person name="Tuo L."/>
        </authorList>
    </citation>
    <scope>NUCLEOTIDE SEQUENCE [LARGE SCALE GENOMIC DNA]</scope>
    <source>
        <strain evidence="6 7">GBK3QG-3</strain>
    </source>
</reference>
<dbReference type="InterPro" id="IPR050315">
    <property type="entry name" value="FAD-oxidoreductase_2"/>
</dbReference>
<dbReference type="Gene3D" id="3.50.50.60">
    <property type="entry name" value="FAD/NAD(P)-binding domain"/>
    <property type="match status" value="1"/>
</dbReference>
<dbReference type="InterPro" id="IPR003953">
    <property type="entry name" value="FAD-dep_OxRdtase_2_FAD-bd"/>
</dbReference>
<dbReference type="Gene3D" id="3.90.700.10">
    <property type="entry name" value="Succinate dehydrogenase/fumarate reductase flavoprotein, catalytic domain"/>
    <property type="match status" value="1"/>
</dbReference>
<dbReference type="InterPro" id="IPR036188">
    <property type="entry name" value="FAD/NAD-bd_sf"/>
</dbReference>
<keyword evidence="4" id="KW-0560">Oxidoreductase</keyword>
<dbReference type="EMBL" id="JAIQZJ010000008">
    <property type="protein sequence ID" value="MBZ5739541.1"/>
    <property type="molecule type" value="Genomic_DNA"/>
</dbReference>
<accession>A0ABS7UEV2</accession>
<keyword evidence="2" id="KW-0285">Flavoprotein</keyword>
<evidence type="ECO:0000313" key="6">
    <source>
        <dbReference type="EMBL" id="MBZ5739541.1"/>
    </source>
</evidence>
<name>A0ABS7UEV2_9ACTN</name>
<evidence type="ECO:0000256" key="3">
    <source>
        <dbReference type="ARBA" id="ARBA00022827"/>
    </source>
</evidence>
<dbReference type="RefSeq" id="WP_224123907.1">
    <property type="nucleotide sequence ID" value="NZ_JAIQZJ010000008.1"/>
</dbReference>
<evidence type="ECO:0000259" key="5">
    <source>
        <dbReference type="Pfam" id="PF00890"/>
    </source>
</evidence>
<gene>
    <name evidence="6" type="ORF">K8U61_15310</name>
</gene>
<evidence type="ECO:0000256" key="1">
    <source>
        <dbReference type="ARBA" id="ARBA00001974"/>
    </source>
</evidence>
<dbReference type="PANTHER" id="PTHR43400">
    <property type="entry name" value="FUMARATE REDUCTASE"/>
    <property type="match status" value="1"/>
</dbReference>
<organism evidence="6 7">
    <name type="scientific">Nocardioides mangrovi</name>
    <dbReference type="NCBI Taxonomy" id="2874580"/>
    <lineage>
        <taxon>Bacteria</taxon>
        <taxon>Bacillati</taxon>
        <taxon>Actinomycetota</taxon>
        <taxon>Actinomycetes</taxon>
        <taxon>Propionibacteriales</taxon>
        <taxon>Nocardioidaceae</taxon>
        <taxon>Nocardioides</taxon>
    </lineage>
</organism>
<keyword evidence="3" id="KW-0274">FAD</keyword>
<dbReference type="InterPro" id="IPR027477">
    <property type="entry name" value="Succ_DH/fumarate_Rdtase_cat_sf"/>
</dbReference>
<dbReference type="SUPFAM" id="SSF56425">
    <property type="entry name" value="Succinate dehydrogenase/fumarate reductase flavoprotein, catalytic domain"/>
    <property type="match status" value="1"/>
</dbReference>